<accession>A0A5M3PTZ6</accession>
<dbReference type="AlphaFoldDB" id="A0A5M3PTZ6"/>
<sequence length="181" mass="20758">MEMDATDRFHLTRFSYHNHLTAVVLDRDTELPALLLLIYLQSWGLSRAINTVQQYMVSICQWYNYWQTKHNGSFDEMVFERDTHGALLLAPLNALDAAIVDYNGFSGYLNSGQRHAEVGTEAGLQFVISSATLDVRLGSLTQFFLFLVKRYVSSRYTGLIFMPKYETDPEGMEVDVRQALR</sequence>
<keyword evidence="2" id="KW-1185">Reference proteome</keyword>
<organism evidence="1 2">
    <name type="scientific">Marinobacter salsuginis</name>
    <dbReference type="NCBI Taxonomy" id="418719"/>
    <lineage>
        <taxon>Bacteria</taxon>
        <taxon>Pseudomonadati</taxon>
        <taxon>Pseudomonadota</taxon>
        <taxon>Gammaproteobacteria</taxon>
        <taxon>Pseudomonadales</taxon>
        <taxon>Marinobacteraceae</taxon>
        <taxon>Marinobacter</taxon>
    </lineage>
</organism>
<name>A0A5M3PTZ6_9GAMM</name>
<evidence type="ECO:0000313" key="1">
    <source>
        <dbReference type="EMBL" id="GBO86236.1"/>
    </source>
</evidence>
<gene>
    <name evidence="1" type="ORF">MS5N3_36870</name>
</gene>
<dbReference type="Proteomes" id="UP000340077">
    <property type="component" value="Unassembled WGS sequence"/>
</dbReference>
<proteinExistence type="predicted"/>
<comment type="caution">
    <text evidence="1">The sequence shown here is derived from an EMBL/GenBank/DDBJ whole genome shotgun (WGS) entry which is preliminary data.</text>
</comment>
<dbReference type="EMBL" id="BGZH01000006">
    <property type="protein sequence ID" value="GBO86236.1"/>
    <property type="molecule type" value="Genomic_DNA"/>
</dbReference>
<protein>
    <submittedName>
        <fullName evidence="1">Uncharacterized protein</fullName>
    </submittedName>
</protein>
<evidence type="ECO:0000313" key="2">
    <source>
        <dbReference type="Proteomes" id="UP000340077"/>
    </source>
</evidence>
<reference evidence="1 2" key="1">
    <citation type="journal article" date="2019" name="J. Gen. Appl. Microbiol.">
        <title>Aerobic degradation of cis-dichloroethene by the marine bacterium Marinobacter salsuginis strain 5N-3.</title>
        <authorList>
            <person name="Inoue Y."/>
            <person name="Fukunaga Y."/>
            <person name="Katsumata H."/>
            <person name="Ohji S."/>
            <person name="Hosoyama A."/>
            <person name="Mori K."/>
            <person name="Ando K."/>
        </authorList>
    </citation>
    <scope>NUCLEOTIDE SEQUENCE [LARGE SCALE GENOMIC DNA]</scope>
    <source>
        <strain evidence="1 2">5N-3</strain>
    </source>
</reference>